<evidence type="ECO:0000256" key="1">
    <source>
        <dbReference type="ARBA" id="ARBA00004651"/>
    </source>
</evidence>
<dbReference type="RefSeq" id="WP_066875719.1">
    <property type="nucleotide sequence ID" value="NZ_LNQB01000076.1"/>
</dbReference>
<dbReference type="OrthoDB" id="145485at2"/>
<sequence length="313" mass="33070">MLRKLAARLVIVAAVGLAGWLIYRTLKEQSLDDIVASIWQIPTGHLLAAVGFAFLSYFCLTLFDTLAIRYVGRKLAYPKIAIASFTSLSIGHNVGGAALSSGAIRYRFYTRWGLSAEEVAKVILFCGITVGLGLVTLAGLCSLVVSAGTARMTGFSRTGVLILGAACIAVTIGYVTLAHFLRGSLRIVRWRFKLPSSALAACQVIVGTANFLCVSACLHQLLRAFANPTFLDTAAAYVGANALAIFSHVPGGVGVLEATIVFLLGGSGTIAALIAFRAIYFFLPLPLGLVSLSIAELVVRRNDGRDLASKAKT</sequence>
<feature type="transmembrane region" description="Helical" evidence="6">
    <location>
        <begin position="80"/>
        <end position="102"/>
    </location>
</feature>
<evidence type="ECO:0000256" key="3">
    <source>
        <dbReference type="ARBA" id="ARBA00022692"/>
    </source>
</evidence>
<organism evidence="7 8">
    <name type="scientific">Sinorhizobium saheli</name>
    <dbReference type="NCBI Taxonomy" id="36856"/>
    <lineage>
        <taxon>Bacteria</taxon>
        <taxon>Pseudomonadati</taxon>
        <taxon>Pseudomonadota</taxon>
        <taxon>Alphaproteobacteria</taxon>
        <taxon>Hyphomicrobiales</taxon>
        <taxon>Rhizobiaceae</taxon>
        <taxon>Sinorhizobium/Ensifer group</taxon>
        <taxon>Sinorhizobium</taxon>
    </lineage>
</organism>
<feature type="transmembrane region" description="Helical" evidence="6">
    <location>
        <begin position="261"/>
        <end position="283"/>
    </location>
</feature>
<evidence type="ECO:0000256" key="4">
    <source>
        <dbReference type="ARBA" id="ARBA00022989"/>
    </source>
</evidence>
<comment type="caution">
    <text evidence="7">The sequence shown here is derived from an EMBL/GenBank/DDBJ whole genome shotgun (WGS) entry which is preliminary data.</text>
</comment>
<dbReference type="STRING" id="36856.ATB98_07900"/>
<feature type="transmembrane region" description="Helical" evidence="6">
    <location>
        <begin position="122"/>
        <end position="146"/>
    </location>
</feature>
<feature type="transmembrane region" description="Helical" evidence="6">
    <location>
        <begin position="46"/>
        <end position="68"/>
    </location>
</feature>
<evidence type="ECO:0000256" key="5">
    <source>
        <dbReference type="ARBA" id="ARBA00023136"/>
    </source>
</evidence>
<feature type="transmembrane region" description="Helical" evidence="6">
    <location>
        <begin position="7"/>
        <end position="26"/>
    </location>
</feature>
<reference evidence="7 8" key="1">
    <citation type="submission" date="2015-11" db="EMBL/GenBank/DDBJ databases">
        <title>Ensifer anhuiense sp. nov., an effective nitrogen fixation bacterium with Glycine soja.</title>
        <authorList>
            <person name="Yan H."/>
            <person name="Chen W."/>
        </authorList>
    </citation>
    <scope>NUCLEOTIDE SEQUENCE [LARGE SCALE GENOMIC DNA]</scope>
    <source>
        <strain evidence="7 8">LMG 7837</strain>
    </source>
</reference>
<keyword evidence="5 6" id="KW-0472">Membrane</keyword>
<evidence type="ECO:0000256" key="2">
    <source>
        <dbReference type="ARBA" id="ARBA00022475"/>
    </source>
</evidence>
<proteinExistence type="predicted"/>
<keyword evidence="8" id="KW-1185">Reference proteome</keyword>
<feature type="transmembrane region" description="Helical" evidence="6">
    <location>
        <begin position="158"/>
        <end position="177"/>
    </location>
</feature>
<keyword evidence="3 6" id="KW-0812">Transmembrane</keyword>
<dbReference type="EMBL" id="LNQB01000076">
    <property type="protein sequence ID" value="OAP43803.1"/>
    <property type="molecule type" value="Genomic_DNA"/>
</dbReference>
<dbReference type="Proteomes" id="UP000078507">
    <property type="component" value="Unassembled WGS sequence"/>
</dbReference>
<dbReference type="InterPro" id="IPR022791">
    <property type="entry name" value="L-PG_synthase/AglD"/>
</dbReference>
<dbReference type="PANTHER" id="PTHR39087">
    <property type="entry name" value="UPF0104 MEMBRANE PROTEIN MJ1595"/>
    <property type="match status" value="1"/>
</dbReference>
<protein>
    <recommendedName>
        <fullName evidence="9">Lysylphosphatidylglycerol synthetase</fullName>
    </recommendedName>
</protein>
<evidence type="ECO:0000256" key="6">
    <source>
        <dbReference type="SAM" id="Phobius"/>
    </source>
</evidence>
<name>A0A178Y9M6_SINSA</name>
<gene>
    <name evidence="7" type="ORF">ATB98_07900</name>
</gene>
<dbReference type="AlphaFoldDB" id="A0A178Y9M6"/>
<keyword evidence="4 6" id="KW-1133">Transmembrane helix</keyword>
<accession>A0A178Y9M6</accession>
<feature type="transmembrane region" description="Helical" evidence="6">
    <location>
        <begin position="197"/>
        <end position="218"/>
    </location>
</feature>
<evidence type="ECO:0000313" key="7">
    <source>
        <dbReference type="EMBL" id="OAP43803.1"/>
    </source>
</evidence>
<comment type="subcellular location">
    <subcellularLocation>
        <location evidence="1">Cell membrane</location>
        <topology evidence="1">Multi-pass membrane protein</topology>
    </subcellularLocation>
</comment>
<dbReference type="PANTHER" id="PTHR39087:SF2">
    <property type="entry name" value="UPF0104 MEMBRANE PROTEIN MJ1595"/>
    <property type="match status" value="1"/>
</dbReference>
<dbReference type="Pfam" id="PF03706">
    <property type="entry name" value="LPG_synthase_TM"/>
    <property type="match status" value="1"/>
</dbReference>
<keyword evidence="2" id="KW-1003">Cell membrane</keyword>
<dbReference type="GO" id="GO:0005886">
    <property type="term" value="C:plasma membrane"/>
    <property type="evidence" value="ECO:0007669"/>
    <property type="project" value="UniProtKB-SubCell"/>
</dbReference>
<evidence type="ECO:0000313" key="8">
    <source>
        <dbReference type="Proteomes" id="UP000078507"/>
    </source>
</evidence>
<evidence type="ECO:0008006" key="9">
    <source>
        <dbReference type="Google" id="ProtNLM"/>
    </source>
</evidence>